<dbReference type="PANTHER" id="PTHR21707:SF42">
    <property type="entry name" value="FLAGELLUM-ASSOCIATED COILED-COIL DOMAIN-CONTAINING PROTEIN 1"/>
    <property type="match status" value="1"/>
</dbReference>
<dbReference type="GO" id="GO:0005737">
    <property type="term" value="C:cytoplasm"/>
    <property type="evidence" value="ECO:0007669"/>
    <property type="project" value="TreeGrafter"/>
</dbReference>
<keyword evidence="1" id="KW-0175">Coiled coil</keyword>
<evidence type="ECO:0000313" key="2">
    <source>
        <dbReference type="EMBL" id="GCB62791.1"/>
    </source>
</evidence>
<feature type="coiled-coil region" evidence="1">
    <location>
        <begin position="115"/>
        <end position="157"/>
    </location>
</feature>
<dbReference type="PANTHER" id="PTHR21707">
    <property type="entry name" value="FLAGELLUM-ASSOCIATED COILED-COIL DOMAIN-CONTAINING PROTEIN 1"/>
    <property type="match status" value="1"/>
</dbReference>
<protein>
    <submittedName>
        <fullName evidence="2">Uncharacterized protein</fullName>
    </submittedName>
</protein>
<organism evidence="2 3">
    <name type="scientific">Scyliorhinus torazame</name>
    <name type="common">Cloudy catshark</name>
    <name type="synonym">Catulus torazame</name>
    <dbReference type="NCBI Taxonomy" id="75743"/>
    <lineage>
        <taxon>Eukaryota</taxon>
        <taxon>Metazoa</taxon>
        <taxon>Chordata</taxon>
        <taxon>Craniata</taxon>
        <taxon>Vertebrata</taxon>
        <taxon>Chondrichthyes</taxon>
        <taxon>Elasmobranchii</taxon>
        <taxon>Galeomorphii</taxon>
        <taxon>Galeoidea</taxon>
        <taxon>Carcharhiniformes</taxon>
        <taxon>Scyliorhinidae</taxon>
        <taxon>Scyliorhinus</taxon>
    </lineage>
</organism>
<keyword evidence="3" id="KW-1185">Reference proteome</keyword>
<dbReference type="STRING" id="75743.A0A401NPH0"/>
<dbReference type="EMBL" id="BFAA01006574">
    <property type="protein sequence ID" value="GCB62791.1"/>
    <property type="molecule type" value="Genomic_DNA"/>
</dbReference>
<sequence>MTRWDYGVGQRIHTFPVHVKPQQTTSICEAQQKQPRSCVENVGEGRLSHNFTRPTSENQTEQLVTDLQTQITQLVQLLEHESLKQMSIENRFQNEGREASLKLQRLHEEELRKIAEMHSTEIGELQNTFAELLEEERLKAENRYSELKIQYRTLQASFISFK</sequence>
<reference evidence="2 3" key="1">
    <citation type="journal article" date="2018" name="Nat. Ecol. Evol.">
        <title>Shark genomes provide insights into elasmobranch evolution and the origin of vertebrates.</title>
        <authorList>
            <person name="Hara Y"/>
            <person name="Yamaguchi K"/>
            <person name="Onimaru K"/>
            <person name="Kadota M"/>
            <person name="Koyanagi M"/>
            <person name="Keeley SD"/>
            <person name="Tatsumi K"/>
            <person name="Tanaka K"/>
            <person name="Motone F"/>
            <person name="Kageyama Y"/>
            <person name="Nozu R"/>
            <person name="Adachi N"/>
            <person name="Nishimura O"/>
            <person name="Nakagawa R"/>
            <person name="Tanegashima C"/>
            <person name="Kiyatake I"/>
            <person name="Matsumoto R"/>
            <person name="Murakumo K"/>
            <person name="Nishida K"/>
            <person name="Terakita A"/>
            <person name="Kuratani S"/>
            <person name="Sato K"/>
            <person name="Hyodo S Kuraku.S."/>
        </authorList>
    </citation>
    <scope>NUCLEOTIDE SEQUENCE [LARGE SCALE GENOMIC DNA]</scope>
</reference>
<dbReference type="AlphaFoldDB" id="A0A401NPH0"/>
<feature type="non-terminal residue" evidence="2">
    <location>
        <position position="162"/>
    </location>
</feature>
<dbReference type="Proteomes" id="UP000288216">
    <property type="component" value="Unassembled WGS sequence"/>
</dbReference>
<comment type="caution">
    <text evidence="2">The sequence shown here is derived from an EMBL/GenBank/DDBJ whole genome shotgun (WGS) entry which is preliminary data.</text>
</comment>
<proteinExistence type="predicted"/>
<gene>
    <name evidence="2" type="ORF">scyTo_0013114</name>
</gene>
<name>A0A401NPH0_SCYTO</name>
<evidence type="ECO:0000313" key="3">
    <source>
        <dbReference type="Proteomes" id="UP000288216"/>
    </source>
</evidence>
<evidence type="ECO:0000256" key="1">
    <source>
        <dbReference type="SAM" id="Coils"/>
    </source>
</evidence>
<dbReference type="InterPro" id="IPR026674">
    <property type="entry name" value="FLACC1"/>
</dbReference>
<accession>A0A401NPH0</accession>